<sequence>MDLTVVDTIAWYNLCNNYEEVDVMAEKDINKLIEDAQRLDPSALMAGIENEKDPTKKAIYVAAYDYVIGQRQKKIIDQKEFVR</sequence>
<organism evidence="1 2">
    <name type="scientific">Levilactobacillus koreensis</name>
    <dbReference type="NCBI Taxonomy" id="637971"/>
    <lineage>
        <taxon>Bacteria</taxon>
        <taxon>Bacillati</taxon>
        <taxon>Bacillota</taxon>
        <taxon>Bacilli</taxon>
        <taxon>Lactobacillales</taxon>
        <taxon>Lactobacillaceae</taxon>
        <taxon>Levilactobacillus</taxon>
    </lineage>
</organism>
<keyword evidence="2" id="KW-1185">Reference proteome</keyword>
<dbReference type="AlphaFoldDB" id="A0AAC9ERB3"/>
<dbReference type="Proteomes" id="UP000036000">
    <property type="component" value="Chromosome"/>
</dbReference>
<accession>A0AAC9ERB3</accession>
<dbReference type="EMBL" id="CP012033">
    <property type="protein sequence ID" value="AKP64454.1"/>
    <property type="molecule type" value="Genomic_DNA"/>
</dbReference>
<proteinExistence type="predicted"/>
<evidence type="ECO:0000313" key="1">
    <source>
        <dbReference type="EMBL" id="AKP64454.1"/>
    </source>
</evidence>
<evidence type="ECO:0000313" key="2">
    <source>
        <dbReference type="Proteomes" id="UP000036000"/>
    </source>
</evidence>
<name>A0AAC9ERB3_9LACO</name>
<reference evidence="1 2" key="1">
    <citation type="submission" date="2015-07" db="EMBL/GenBank/DDBJ databases">
        <title>Lactobacillus korensis/26-25/ whole genome sequencing.</title>
        <authorList>
            <person name="Kim M.K."/>
            <person name="Im W.-T."/>
            <person name="Srinivasan S."/>
            <person name="Lee J.-J."/>
        </authorList>
    </citation>
    <scope>NUCLEOTIDE SEQUENCE [LARGE SCALE GENOMIC DNA]</scope>
    <source>
        <strain evidence="1 2">26-25</strain>
    </source>
</reference>
<dbReference type="KEGG" id="lko:ABN16_05205"/>
<protein>
    <submittedName>
        <fullName evidence="1">Uncharacterized protein</fullName>
    </submittedName>
</protein>
<gene>
    <name evidence="1" type="ORF">ABN16_05205</name>
</gene>